<accession>A0ABU5GCW2</accession>
<name>A0ABU5GCW2_9ACTO</name>
<dbReference type="PANTHER" id="PTHR12110:SF41">
    <property type="entry name" value="INOSOSE DEHYDRATASE"/>
    <property type="match status" value="1"/>
</dbReference>
<dbReference type="EMBL" id="JAWNFY010000007">
    <property type="protein sequence ID" value="MDY5146057.1"/>
    <property type="molecule type" value="Genomic_DNA"/>
</dbReference>
<dbReference type="RefSeq" id="WP_087069724.1">
    <property type="nucleotide sequence ID" value="NZ_CAUPFC010000021.1"/>
</dbReference>
<keyword evidence="4" id="KW-1185">Reference proteome</keyword>
<dbReference type="PANTHER" id="PTHR12110">
    <property type="entry name" value="HYDROXYPYRUVATE ISOMERASE"/>
    <property type="match status" value="1"/>
</dbReference>
<proteinExistence type="predicted"/>
<evidence type="ECO:0000256" key="1">
    <source>
        <dbReference type="SAM" id="MobiDB-lite"/>
    </source>
</evidence>
<dbReference type="InterPro" id="IPR036237">
    <property type="entry name" value="Xyl_isomerase-like_sf"/>
</dbReference>
<evidence type="ECO:0000313" key="4">
    <source>
        <dbReference type="Proteomes" id="UP001284901"/>
    </source>
</evidence>
<dbReference type="Pfam" id="PF01261">
    <property type="entry name" value="AP_endonuc_2"/>
    <property type="match status" value="1"/>
</dbReference>
<dbReference type="Proteomes" id="UP001284901">
    <property type="component" value="Unassembled WGS sequence"/>
</dbReference>
<keyword evidence="3" id="KW-0413">Isomerase</keyword>
<feature type="domain" description="Xylose isomerase-like TIM barrel" evidence="2">
    <location>
        <begin position="39"/>
        <end position="293"/>
    </location>
</feature>
<evidence type="ECO:0000259" key="2">
    <source>
        <dbReference type="Pfam" id="PF01261"/>
    </source>
</evidence>
<feature type="region of interest" description="Disordered" evidence="1">
    <location>
        <begin position="315"/>
        <end position="338"/>
    </location>
</feature>
<dbReference type="GeneID" id="92813036"/>
<organism evidence="3 4">
    <name type="scientific">Actinotignum timonense</name>
    <dbReference type="NCBI Taxonomy" id="1870995"/>
    <lineage>
        <taxon>Bacteria</taxon>
        <taxon>Bacillati</taxon>
        <taxon>Actinomycetota</taxon>
        <taxon>Actinomycetes</taxon>
        <taxon>Actinomycetales</taxon>
        <taxon>Actinomycetaceae</taxon>
        <taxon>Actinotignum</taxon>
    </lineage>
</organism>
<comment type="caution">
    <text evidence="3">The sequence shown here is derived from an EMBL/GenBank/DDBJ whole genome shotgun (WGS) entry which is preliminary data.</text>
</comment>
<feature type="compositionally biased region" description="Low complexity" evidence="1">
    <location>
        <begin position="319"/>
        <end position="338"/>
    </location>
</feature>
<sequence>MYTADTWPIAAKMNFGSRTETGEDIATAPLSVWEDQLLQVKELGFSAIDPMDDWVPLVDLPEERFASFRDMCRDLDLSIPAISVGRRSVVDVRNGDTNLAFVHDLIDRGHELGAQVINIGFMEALTPAQEKALWFWLAPGHVCDPQLRPLAIERVRELARHAGQYGMQISLEMYEDTYVGTHDGAVSFVRDIDRDNVGLNPDIGNLIRLHRPMPSYQEMFDAVLPYANYWHIKNYIRDEDPETGTYMSAPVPLESGLINYRAVIRQGLRGGFTGAFMVEHYGSDWLGVGATNARYIRQVLRSALRTIDPFAADGDSVRSATSPAGGSSGGEAAAASSY</sequence>
<evidence type="ECO:0000313" key="3">
    <source>
        <dbReference type="EMBL" id="MDY5146057.1"/>
    </source>
</evidence>
<dbReference type="GO" id="GO:0016853">
    <property type="term" value="F:isomerase activity"/>
    <property type="evidence" value="ECO:0007669"/>
    <property type="project" value="UniProtKB-KW"/>
</dbReference>
<reference evidence="3 4" key="1">
    <citation type="submission" date="2023-10" db="EMBL/GenBank/DDBJ databases">
        <title>Whole Genome based description of the genera Actinobaculum and Actinotignum reveals a complex phylogenetic relationship within the species included in the genus Actinotignum.</title>
        <authorList>
            <person name="Jensen C.S."/>
            <person name="Dargis R."/>
            <person name="Kemp M."/>
            <person name="Christensen J.J."/>
        </authorList>
    </citation>
    <scope>NUCLEOTIDE SEQUENCE [LARGE SCALE GENOMIC DNA]</scope>
    <source>
        <strain evidence="3 4">SLA_B089</strain>
    </source>
</reference>
<dbReference type="InterPro" id="IPR013022">
    <property type="entry name" value="Xyl_isomerase-like_TIM-brl"/>
</dbReference>
<dbReference type="InterPro" id="IPR050312">
    <property type="entry name" value="IolE/XylAMocC-like"/>
</dbReference>
<dbReference type="SUPFAM" id="SSF51658">
    <property type="entry name" value="Xylose isomerase-like"/>
    <property type="match status" value="1"/>
</dbReference>
<protein>
    <submittedName>
        <fullName evidence="3">Sugar phosphate isomerase/epimerase family protein</fullName>
    </submittedName>
</protein>
<dbReference type="Gene3D" id="3.20.20.150">
    <property type="entry name" value="Divalent-metal-dependent TIM barrel enzymes"/>
    <property type="match status" value="1"/>
</dbReference>
<gene>
    <name evidence="3" type="ORF">R6P33_03315</name>
</gene>